<gene>
    <name evidence="3" type="ORF">JJ685_27030</name>
</gene>
<dbReference type="Pfam" id="PF03168">
    <property type="entry name" value="LEA_2"/>
    <property type="match status" value="1"/>
</dbReference>
<dbReference type="InterPro" id="IPR004864">
    <property type="entry name" value="LEA_2"/>
</dbReference>
<sequence length="160" mass="16618">MNRRRALLYTTALCGLAGCAAVPGHDPVQVTVVNIDPIEGESLELRFLCKLRLQNPNDSAIAFRGAVIDLQVRGTTLAYGVSDVEGTVPPFGEALVEVPVTISALRVARQAIGMAMGDGLQGPIDYVLLGKLGGPMFGTVRFESRGVLNLGGKKAGAGGG</sequence>
<dbReference type="Proteomes" id="UP000599109">
    <property type="component" value="Unassembled WGS sequence"/>
</dbReference>
<evidence type="ECO:0000313" key="4">
    <source>
        <dbReference type="Proteomes" id="UP000599109"/>
    </source>
</evidence>
<proteinExistence type="predicted"/>
<dbReference type="Gene3D" id="2.60.40.1820">
    <property type="match status" value="1"/>
</dbReference>
<dbReference type="SMART" id="SM00769">
    <property type="entry name" value="WHy"/>
    <property type="match status" value="1"/>
</dbReference>
<dbReference type="GO" id="GO:0009269">
    <property type="term" value="P:response to desiccation"/>
    <property type="evidence" value="ECO:0007669"/>
    <property type="project" value="InterPro"/>
</dbReference>
<keyword evidence="4" id="KW-1185">Reference proteome</keyword>
<dbReference type="AlphaFoldDB" id="A0A936Z4E0"/>
<dbReference type="EMBL" id="JAEQNE010000010">
    <property type="protein sequence ID" value="MBL0394823.1"/>
    <property type="molecule type" value="Genomic_DNA"/>
</dbReference>
<feature type="signal peptide" evidence="1">
    <location>
        <begin position="1"/>
        <end position="20"/>
    </location>
</feature>
<dbReference type="SUPFAM" id="SSF117070">
    <property type="entry name" value="LEA14-like"/>
    <property type="match status" value="1"/>
</dbReference>
<keyword evidence="1" id="KW-0732">Signal</keyword>
<feature type="domain" description="Water stress and hypersensitive response" evidence="2">
    <location>
        <begin position="30"/>
        <end position="151"/>
    </location>
</feature>
<comment type="caution">
    <text evidence="3">The sequence shown here is derived from an EMBL/GenBank/DDBJ whole genome shotgun (WGS) entry which is preliminary data.</text>
</comment>
<evidence type="ECO:0000256" key="1">
    <source>
        <dbReference type="SAM" id="SignalP"/>
    </source>
</evidence>
<feature type="chain" id="PRO_5037209308" evidence="1">
    <location>
        <begin position="21"/>
        <end position="160"/>
    </location>
</feature>
<reference evidence="3 4" key="1">
    <citation type="journal article" date="2017" name="Int. J. Syst. Evol. Microbiol.">
        <title>Ramlibacter monticola sp. nov., isolated from forest soil.</title>
        <authorList>
            <person name="Chaudhary D.K."/>
            <person name="Kim J."/>
        </authorList>
    </citation>
    <scope>NUCLEOTIDE SEQUENCE [LARGE SCALE GENOMIC DNA]</scope>
    <source>
        <strain evidence="3 4">KACC 19175</strain>
    </source>
</reference>
<name>A0A936Z4E0_9BURK</name>
<accession>A0A936Z4E0</accession>
<protein>
    <submittedName>
        <fullName evidence="3">LEA type 2 family protein</fullName>
    </submittedName>
</protein>
<evidence type="ECO:0000259" key="2">
    <source>
        <dbReference type="SMART" id="SM00769"/>
    </source>
</evidence>
<dbReference type="PROSITE" id="PS51257">
    <property type="entry name" value="PROKAR_LIPOPROTEIN"/>
    <property type="match status" value="1"/>
</dbReference>
<dbReference type="InterPro" id="IPR013990">
    <property type="entry name" value="WHy-dom"/>
</dbReference>
<evidence type="ECO:0000313" key="3">
    <source>
        <dbReference type="EMBL" id="MBL0394823.1"/>
    </source>
</evidence>
<organism evidence="3 4">
    <name type="scientific">Ramlibacter monticola</name>
    <dbReference type="NCBI Taxonomy" id="1926872"/>
    <lineage>
        <taxon>Bacteria</taxon>
        <taxon>Pseudomonadati</taxon>
        <taxon>Pseudomonadota</taxon>
        <taxon>Betaproteobacteria</taxon>
        <taxon>Burkholderiales</taxon>
        <taxon>Comamonadaceae</taxon>
        <taxon>Ramlibacter</taxon>
    </lineage>
</organism>